<dbReference type="Gene3D" id="4.10.240.10">
    <property type="entry name" value="Zn(2)-C6 fungal-type DNA-binding domain"/>
    <property type="match status" value="1"/>
</dbReference>
<feature type="region of interest" description="Disordered" evidence="2">
    <location>
        <begin position="48"/>
        <end position="126"/>
    </location>
</feature>
<dbReference type="PRINTS" id="PR00755">
    <property type="entry name" value="AFLATOXINBRP"/>
</dbReference>
<organism evidence="4 5">
    <name type="scientific">Neoarthrinium moseri</name>
    <dbReference type="NCBI Taxonomy" id="1658444"/>
    <lineage>
        <taxon>Eukaryota</taxon>
        <taxon>Fungi</taxon>
        <taxon>Dikarya</taxon>
        <taxon>Ascomycota</taxon>
        <taxon>Pezizomycotina</taxon>
        <taxon>Sordariomycetes</taxon>
        <taxon>Xylariomycetidae</taxon>
        <taxon>Amphisphaeriales</taxon>
        <taxon>Apiosporaceae</taxon>
        <taxon>Neoarthrinium</taxon>
    </lineage>
</organism>
<gene>
    <name evidence="4" type="ORF">JX265_012305</name>
</gene>
<evidence type="ECO:0000259" key="3">
    <source>
        <dbReference type="PROSITE" id="PS50048"/>
    </source>
</evidence>
<feature type="compositionally biased region" description="Basic and acidic residues" evidence="2">
    <location>
        <begin position="91"/>
        <end position="108"/>
    </location>
</feature>
<dbReference type="SMART" id="SM00066">
    <property type="entry name" value="GAL4"/>
    <property type="match status" value="1"/>
</dbReference>
<feature type="region of interest" description="Disordered" evidence="2">
    <location>
        <begin position="271"/>
        <end position="293"/>
    </location>
</feature>
<feature type="domain" description="Zn(2)-C6 fungal-type" evidence="3">
    <location>
        <begin position="9"/>
        <end position="39"/>
    </location>
</feature>
<comment type="caution">
    <text evidence="4">The sequence shown here is derived from an EMBL/GenBank/DDBJ whole genome shotgun (WGS) entry which is preliminary data.</text>
</comment>
<dbReference type="Pfam" id="PF00172">
    <property type="entry name" value="Zn_clus"/>
    <property type="match status" value="1"/>
</dbReference>
<accession>A0A9P9WB02</accession>
<feature type="compositionally biased region" description="Polar residues" evidence="2">
    <location>
        <begin position="49"/>
        <end position="62"/>
    </location>
</feature>
<name>A0A9P9WB02_9PEZI</name>
<dbReference type="Proteomes" id="UP000829685">
    <property type="component" value="Unassembled WGS sequence"/>
</dbReference>
<dbReference type="CDD" id="cd00067">
    <property type="entry name" value="GAL4"/>
    <property type="match status" value="1"/>
</dbReference>
<dbReference type="EMBL" id="JAFIMR010000051">
    <property type="protein sequence ID" value="KAI1855117.1"/>
    <property type="molecule type" value="Genomic_DNA"/>
</dbReference>
<dbReference type="InterPro" id="IPR001138">
    <property type="entry name" value="Zn2Cys6_DnaBD"/>
</dbReference>
<evidence type="ECO:0000256" key="2">
    <source>
        <dbReference type="SAM" id="MobiDB-lite"/>
    </source>
</evidence>
<dbReference type="GO" id="GO:0000981">
    <property type="term" value="F:DNA-binding transcription factor activity, RNA polymerase II-specific"/>
    <property type="evidence" value="ECO:0007669"/>
    <property type="project" value="InterPro"/>
</dbReference>
<evidence type="ECO:0000256" key="1">
    <source>
        <dbReference type="ARBA" id="ARBA00023242"/>
    </source>
</evidence>
<protein>
    <recommendedName>
        <fullName evidence="3">Zn(2)-C6 fungal-type domain-containing protein</fullName>
    </recommendedName>
</protein>
<keyword evidence="1" id="KW-0539">Nucleus</keyword>
<evidence type="ECO:0000313" key="5">
    <source>
        <dbReference type="Proteomes" id="UP000829685"/>
    </source>
</evidence>
<proteinExistence type="predicted"/>
<keyword evidence="5" id="KW-1185">Reference proteome</keyword>
<evidence type="ECO:0000313" key="4">
    <source>
        <dbReference type="EMBL" id="KAI1855117.1"/>
    </source>
</evidence>
<reference evidence="4" key="1">
    <citation type="submission" date="2021-03" db="EMBL/GenBank/DDBJ databases">
        <title>Revisited historic fungal species revealed as producer of novel bioactive compounds through whole genome sequencing and comparative genomics.</title>
        <authorList>
            <person name="Vignolle G.A."/>
            <person name="Hochenegger N."/>
            <person name="Mach R.L."/>
            <person name="Mach-Aigner A.R."/>
            <person name="Javad Rahimi M."/>
            <person name="Salim K.A."/>
            <person name="Chan C.M."/>
            <person name="Lim L.B.L."/>
            <person name="Cai F."/>
            <person name="Druzhinina I.S."/>
            <person name="U'Ren J.M."/>
            <person name="Derntl C."/>
        </authorList>
    </citation>
    <scope>NUCLEOTIDE SEQUENCE</scope>
    <source>
        <strain evidence="4">TUCIM 5799</strain>
    </source>
</reference>
<dbReference type="AlphaFoldDB" id="A0A9P9WB02"/>
<feature type="compositionally biased region" description="Polar residues" evidence="2">
    <location>
        <begin position="109"/>
        <end position="126"/>
    </location>
</feature>
<sequence>MSQIRLHSSCDACLNTKVKCSQSKPICARCDQHGRKCIYSQFRKIGRPSSKTINNSPSQTPSRKSKGHTEARQKQLGPGVHRLLQPTVRSAVHETSDSLRCDQDDQDGHSSGTVEVSSRTHQGSSDFETLRVNKSPWLTDDVIGQSLQSALQSDVTANFSDDVECDTDGVHIDWSAIESLLDNNAPALPFAPSPVQNFASSVSLAPGNAQFYLEDTIVASVVSSAGESRQSPTTGARPVIPHQLPLTAIDGLALPGNEYFFKPGSFSTTNFEFDGSRTTPGQSSTASLSPRTPSVHTIQPNLYSISSSRCTVQCHRALTSQLTEISEKQVQESNVPLDILLRLDYHIRQTRERALSCSACLAGSRHDKTLMFITMVLSNLLSLFEQSCSAFHGDPQRGVNGRAGSLCGEANHATVANNHQVSPSPLPYTTRPLIVGSTRLAESFKLSFSRQLVIMYVNQQLEAVTQLGKMLYKVESDNIRAVSWIHCNGNDPRQ</sequence>
<dbReference type="GO" id="GO:0008270">
    <property type="term" value="F:zinc ion binding"/>
    <property type="evidence" value="ECO:0007669"/>
    <property type="project" value="InterPro"/>
</dbReference>
<dbReference type="PROSITE" id="PS50048">
    <property type="entry name" value="ZN2_CY6_FUNGAL_2"/>
    <property type="match status" value="1"/>
</dbReference>
<dbReference type="SUPFAM" id="SSF57701">
    <property type="entry name" value="Zn2/Cys6 DNA-binding domain"/>
    <property type="match status" value="1"/>
</dbReference>
<dbReference type="InterPro" id="IPR036864">
    <property type="entry name" value="Zn2-C6_fun-type_DNA-bd_sf"/>
</dbReference>